<evidence type="ECO:0000256" key="1">
    <source>
        <dbReference type="SAM" id="SignalP"/>
    </source>
</evidence>
<keyword evidence="3" id="KW-0378">Hydrolase</keyword>
<proteinExistence type="predicted"/>
<evidence type="ECO:0000313" key="4">
    <source>
        <dbReference type="Proteomes" id="UP000177515"/>
    </source>
</evidence>
<dbReference type="PANTHER" id="PTHR11614">
    <property type="entry name" value="PHOSPHOLIPASE-RELATED"/>
    <property type="match status" value="1"/>
</dbReference>
<dbReference type="EMBL" id="CP017754">
    <property type="protein sequence ID" value="AOZ06063.1"/>
    <property type="molecule type" value="Genomic_DNA"/>
</dbReference>
<reference evidence="3 4" key="1">
    <citation type="submission" date="2016-10" db="EMBL/GenBank/DDBJ databases">
        <title>Complete genome sequences of three Cupriavidus strains isolated from various Malaysian environments.</title>
        <authorList>
            <person name="Abdullah A.A.-A."/>
            <person name="Shafie N.A.H."/>
            <person name="Lau N.S."/>
        </authorList>
    </citation>
    <scope>NUCLEOTIDE SEQUENCE [LARGE SCALE GENOMIC DNA]</scope>
    <source>
        <strain evidence="3 4">USMAA1020</strain>
    </source>
</reference>
<feature type="chain" id="PRO_5047433067" evidence="1">
    <location>
        <begin position="23"/>
        <end position="347"/>
    </location>
</feature>
<feature type="signal peptide" evidence="1">
    <location>
        <begin position="1"/>
        <end position="22"/>
    </location>
</feature>
<dbReference type="Gene3D" id="3.40.50.1820">
    <property type="entry name" value="alpha/beta hydrolase"/>
    <property type="match status" value="1"/>
</dbReference>
<accession>A0A1D9I1Y8</accession>
<organism evidence="3 4">
    <name type="scientific">Cupriavidus malaysiensis</name>
    <dbReference type="NCBI Taxonomy" id="367825"/>
    <lineage>
        <taxon>Bacteria</taxon>
        <taxon>Pseudomonadati</taxon>
        <taxon>Pseudomonadota</taxon>
        <taxon>Betaproteobacteria</taxon>
        <taxon>Burkholderiales</taxon>
        <taxon>Burkholderiaceae</taxon>
        <taxon>Cupriavidus</taxon>
    </lineage>
</organism>
<dbReference type="SUPFAM" id="SSF53474">
    <property type="entry name" value="alpha/beta-Hydrolases"/>
    <property type="match status" value="1"/>
</dbReference>
<protein>
    <submittedName>
        <fullName evidence="3">Alpha/beta hydrolase</fullName>
    </submittedName>
</protein>
<dbReference type="RefSeq" id="WP_071069221.1">
    <property type="nucleotide sequence ID" value="NZ_CP017754.1"/>
</dbReference>
<keyword evidence="4" id="KW-1185">Reference proteome</keyword>
<name>A0A1D9I1Y8_9BURK</name>
<dbReference type="Pfam" id="PF12146">
    <property type="entry name" value="Hydrolase_4"/>
    <property type="match status" value="1"/>
</dbReference>
<dbReference type="InterPro" id="IPR029058">
    <property type="entry name" value="AB_hydrolase_fold"/>
</dbReference>
<sequence length="347" mass="35803">MNLRTVLSACAACAVLLLVALAAAIAFGGPTRPQPMLSISNPFRNVDYSALPPLSHYAARDGTQLAYRRYAPAGGAAARGSVVLVHGSSANSQSVHPLAQSLAGAGFAVYALDIRGHGDSGPHGDIAYIGQLDDDLQDFTGSVRPPRPSTLAGFSSGGGFAIRVAGGARQALFDNYLFLAPYTSRRAASFRPNAGGWVAVGVPRVVALTLLNRIGVTRYNHLPVVAFAVGNASAAGLVGTYSYALVTNFQPDEAYQDDIRAIREPAAVLAGVDDEVFLAARFAQVFAEAGRPDIPVTLVPGSGHIGLTLDAQARAAVVAAVAKLDAATRPMPASASQAPAPIGERAY</sequence>
<dbReference type="GO" id="GO:0016787">
    <property type="term" value="F:hydrolase activity"/>
    <property type="evidence" value="ECO:0007669"/>
    <property type="project" value="UniProtKB-KW"/>
</dbReference>
<evidence type="ECO:0000313" key="3">
    <source>
        <dbReference type="EMBL" id="AOZ06063.1"/>
    </source>
</evidence>
<keyword evidence="1" id="KW-0732">Signal</keyword>
<dbReference type="Proteomes" id="UP000177515">
    <property type="component" value="Chromosome 1"/>
</dbReference>
<feature type="domain" description="Serine aminopeptidase S33" evidence="2">
    <location>
        <begin position="77"/>
        <end position="304"/>
    </location>
</feature>
<dbReference type="InterPro" id="IPR022742">
    <property type="entry name" value="Hydrolase_4"/>
</dbReference>
<dbReference type="InterPro" id="IPR051044">
    <property type="entry name" value="MAG_DAG_Lipase"/>
</dbReference>
<evidence type="ECO:0000259" key="2">
    <source>
        <dbReference type="Pfam" id="PF12146"/>
    </source>
</evidence>
<gene>
    <name evidence="3" type="ORF">BKK80_09620</name>
</gene>